<feature type="region of interest" description="Disordered" evidence="1">
    <location>
        <begin position="276"/>
        <end position="296"/>
    </location>
</feature>
<evidence type="ECO:0000313" key="3">
    <source>
        <dbReference type="EMBL" id="SDS01256.1"/>
    </source>
</evidence>
<dbReference type="Pfam" id="PF02120">
    <property type="entry name" value="Flg_hook"/>
    <property type="match status" value="1"/>
</dbReference>
<sequence length="373" mass="39293">MSGITPLLDTLLHQVLGRRVDIPVVKDLNAAVSAPVPAQGPRPLHSDSRLDPREQAPLAQASAATRSQAAHGPAPRTPGAGETPPPAQAQPSTSTSFSAAARLIGDLLQRFPAPPAAIAPAVPLLTEALVGPQAAAQIAGQLQQSIQSSGLFYEAHVARWSRGELPLEALQREPQMRALPLPAQPPAMQGAAPVQEPVAPESAATPVLPGERLSPAEQRLEVLDERLALGEREGGAVGEAQLPLLRQQLELLAAPQLRWEGNLWAGVFVALNIQPPPAEPRAEGDGEREGEGSPGQGAWQVRLALRLEGHGELEVAISLQGERLALTLQTESASLRGYFVQTRGALEECLAGHGFSEVSLHLLDRDGEADDGR</sequence>
<organism evidence="3 4">
    <name type="scientific">Pseudomonas oryzae</name>
    <dbReference type="NCBI Taxonomy" id="1392877"/>
    <lineage>
        <taxon>Bacteria</taxon>
        <taxon>Pseudomonadati</taxon>
        <taxon>Pseudomonadota</taxon>
        <taxon>Gammaproteobacteria</taxon>
        <taxon>Pseudomonadales</taxon>
        <taxon>Pseudomonadaceae</taxon>
        <taxon>Pseudomonas</taxon>
    </lineage>
</organism>
<feature type="compositionally biased region" description="Basic and acidic residues" evidence="1">
    <location>
        <begin position="44"/>
        <end position="54"/>
    </location>
</feature>
<dbReference type="AlphaFoldDB" id="A0A1H1NQG1"/>
<dbReference type="EMBL" id="LT629751">
    <property type="protein sequence ID" value="SDS01256.1"/>
    <property type="molecule type" value="Genomic_DNA"/>
</dbReference>
<keyword evidence="4" id="KW-1185">Reference proteome</keyword>
<reference evidence="4" key="1">
    <citation type="submission" date="2016-10" db="EMBL/GenBank/DDBJ databases">
        <authorList>
            <person name="Varghese N."/>
            <person name="Submissions S."/>
        </authorList>
    </citation>
    <scope>NUCLEOTIDE SEQUENCE [LARGE SCALE GENOMIC DNA]</scope>
    <source>
        <strain evidence="4">KCTC 32247</strain>
    </source>
</reference>
<feature type="compositionally biased region" description="Low complexity" evidence="1">
    <location>
        <begin position="59"/>
        <end position="70"/>
    </location>
</feature>
<accession>A0A1H1NQG1</accession>
<feature type="compositionally biased region" description="Basic and acidic residues" evidence="1">
    <location>
        <begin position="280"/>
        <end position="291"/>
    </location>
</feature>
<name>A0A1H1NQG1_9PSED</name>
<evidence type="ECO:0000256" key="1">
    <source>
        <dbReference type="SAM" id="MobiDB-lite"/>
    </source>
</evidence>
<feature type="region of interest" description="Disordered" evidence="1">
    <location>
        <begin position="34"/>
        <end position="96"/>
    </location>
</feature>
<evidence type="ECO:0000313" key="4">
    <source>
        <dbReference type="Proteomes" id="UP000243359"/>
    </source>
</evidence>
<gene>
    <name evidence="3" type="ORF">SAMN05216221_0866</name>
</gene>
<feature type="domain" description="Flagellar hook-length control protein-like C-terminal" evidence="2">
    <location>
        <begin position="292"/>
        <end position="366"/>
    </location>
</feature>
<proteinExistence type="predicted"/>
<dbReference type="RefSeq" id="WP_090347776.1">
    <property type="nucleotide sequence ID" value="NZ_LT629751.1"/>
</dbReference>
<dbReference type="OrthoDB" id="5296742at2"/>
<dbReference type="Proteomes" id="UP000243359">
    <property type="component" value="Chromosome I"/>
</dbReference>
<evidence type="ECO:0000259" key="2">
    <source>
        <dbReference type="Pfam" id="PF02120"/>
    </source>
</evidence>
<dbReference type="InterPro" id="IPR021136">
    <property type="entry name" value="Flagellar_hook_control-like_C"/>
</dbReference>
<protein>
    <recommendedName>
        <fullName evidence="2">Flagellar hook-length control protein-like C-terminal domain-containing protein</fullName>
    </recommendedName>
</protein>
<dbReference type="STRING" id="1392877.SAMN05216221_0866"/>